<evidence type="ECO:0000313" key="2">
    <source>
        <dbReference type="Proteomes" id="UP000002363"/>
    </source>
</evidence>
<dbReference type="HOGENOM" id="CLU_133715_0_0_6"/>
<name>A0A0H3CRU8_ENTCC</name>
<protein>
    <submittedName>
        <fullName evidence="1">Uncharacterized protein</fullName>
    </submittedName>
</protein>
<dbReference type="RefSeq" id="WP_013087105.1">
    <property type="nucleotide sequence ID" value="NC_014107.1"/>
</dbReference>
<dbReference type="OrthoDB" id="6626480at2"/>
<dbReference type="PATRIC" id="fig|716541.4.peg.5"/>
<dbReference type="EMBL" id="CP001919">
    <property type="protein sequence ID" value="ADF64696.1"/>
    <property type="molecule type" value="Genomic_DNA"/>
</dbReference>
<dbReference type="eggNOG" id="ENOG50339B0">
    <property type="taxonomic scope" value="Bacteria"/>
</dbReference>
<sequence length="174" mass="19924">MLSCSLKRELEMKLTENRVDTLIDTLNDLICDEQSITREQRENLIKTVATLGGLKERLRLISAEKEARQIAKNEKVKKPREPDLVFPRTGKPWLSEDLDVIHSIIDDIPDDRIDDHILWLSKQQGRTPYAVALKIVGVGRMDDEWAKAWKPAAKSLREDYAKLHPAPSSDISQE</sequence>
<organism evidence="1 2">
    <name type="scientific">Enterobacter cloacae subsp. cloacae (strain ATCC 13047 / DSM 30054 / NBRC 13535 / NCTC 10005 / WDCM 00083 / NCDC 279-56)</name>
    <dbReference type="NCBI Taxonomy" id="716541"/>
    <lineage>
        <taxon>Bacteria</taxon>
        <taxon>Pseudomonadati</taxon>
        <taxon>Pseudomonadota</taxon>
        <taxon>Gammaproteobacteria</taxon>
        <taxon>Enterobacterales</taxon>
        <taxon>Enterobacteriaceae</taxon>
        <taxon>Enterobacter</taxon>
        <taxon>Enterobacter cloacae complex</taxon>
    </lineage>
</organism>
<dbReference type="Proteomes" id="UP000002363">
    <property type="component" value="Plasmid pECL_A"/>
</dbReference>
<geneLocation type="plasmid" evidence="1 2">
    <name>pECL_A</name>
</geneLocation>
<accession>A0A0H3CRU8</accession>
<gene>
    <name evidence="1" type="ordered locus">ECL_A008</name>
</gene>
<keyword evidence="2" id="KW-1185">Reference proteome</keyword>
<dbReference type="KEGG" id="enc:ECL_A008"/>
<dbReference type="AlphaFoldDB" id="A0A0H3CRU8"/>
<evidence type="ECO:0000313" key="1">
    <source>
        <dbReference type="EMBL" id="ADF64696.1"/>
    </source>
</evidence>
<keyword evidence="1" id="KW-0614">Plasmid</keyword>
<proteinExistence type="predicted"/>
<dbReference type="EnsemblBacteria" id="ADF64696">
    <property type="protein sequence ID" value="ADF64696"/>
    <property type="gene ID" value="ECL_A008"/>
</dbReference>
<reference evidence="1 2" key="1">
    <citation type="journal article" date="2010" name="J. Bacteriol.">
        <title>Complete genome sequence of Enterobacter cloacae subsp. cloacae type strain ATCC 13047.</title>
        <authorList>
            <person name="Ren Y."/>
            <person name="Ren Y."/>
            <person name="Zhou Z."/>
            <person name="Guo X."/>
            <person name="Li Y."/>
            <person name="Feng L."/>
            <person name="Wang L."/>
        </authorList>
    </citation>
    <scope>NUCLEOTIDE SEQUENCE [LARGE SCALE GENOMIC DNA]</scope>
    <source>
        <strain evidence="2">ATCC 13047 / DSM 30054 / NBRC 13535 / NCTC 10005 / WDCM 00083 / NCDC 279-56</strain>
        <plasmid evidence="1">pECL_A</plasmid>
    </source>
</reference>